<dbReference type="Pfam" id="PF01425">
    <property type="entry name" value="Amidase"/>
    <property type="match status" value="1"/>
</dbReference>
<dbReference type="NCBIfam" id="NF006006">
    <property type="entry name" value="PRK08137.1"/>
    <property type="match status" value="1"/>
</dbReference>
<organism evidence="2 3">
    <name type="scientific">Dyadobacter chenwenxiniae</name>
    <dbReference type="NCBI Taxonomy" id="2906456"/>
    <lineage>
        <taxon>Bacteria</taxon>
        <taxon>Pseudomonadati</taxon>
        <taxon>Bacteroidota</taxon>
        <taxon>Cytophagia</taxon>
        <taxon>Cytophagales</taxon>
        <taxon>Spirosomataceae</taxon>
        <taxon>Dyadobacter</taxon>
    </lineage>
</organism>
<sequence>MKRRNFVRLASAAGITTVAFPFFQCQTKSANQEKHEPSKFALAEMTVVQMQEQMKQGKLSSRSITEHYLDQIAAFDKKGPKINAVIEVNPDALAIADAMDAERKNGKVRGPMHGIPVLIKDNIDTKDKMQTTAGSIALAGNIASVDAFVVKKMREAGTVILGKTNMSEWANFRSTRSSSGWSSRGGQTRNPYILDRSPCGSSSGSGAAVAANFCAVAVGTETNGSIACPAAMNGVVGIKPTVGLVSRSGIIPISATQDTAGPLGRTVADAAMLLSAMVGADPNDPAKTAVDYKIFTDFTASLYPNGLKGKRIGIEKDFLKQHEDVDALLKKALDQMREKGAVIVEVNYMKTQKVDGAESILLHYEFKDGLNKYLSKSNSKIKSLEALIAFNKANAAKAMPYFQQELLEISQEKGDLESKEYKEALKKILNVRNTLNALFESEKLDALCGPATGPAWCNDLVNGDFWTGYGGYGPAAISGFPSVTVPMGAVNELPVGISFLGKAFGEPDLIRIAYAYEQASKNRKAPRFIETVKA</sequence>
<dbReference type="InterPro" id="IPR036928">
    <property type="entry name" value="AS_sf"/>
</dbReference>
<protein>
    <submittedName>
        <fullName evidence="2">Amidase</fullName>
        <ecNumber evidence="2">3.5.1.4</ecNumber>
    </submittedName>
</protein>
<keyword evidence="2" id="KW-0378">Hydrolase</keyword>
<comment type="caution">
    <text evidence="2">The sequence shown here is derived from an EMBL/GenBank/DDBJ whole genome shotgun (WGS) entry which is preliminary data.</text>
</comment>
<proteinExistence type="predicted"/>
<gene>
    <name evidence="2" type="ORF">LXM26_18925</name>
</gene>
<dbReference type="EMBL" id="JAJTTC010000005">
    <property type="protein sequence ID" value="MCF0063593.1"/>
    <property type="molecule type" value="Genomic_DNA"/>
</dbReference>
<dbReference type="PANTHER" id="PTHR42678">
    <property type="entry name" value="AMIDASE"/>
    <property type="match status" value="1"/>
</dbReference>
<dbReference type="Gene3D" id="3.90.1300.10">
    <property type="entry name" value="Amidase signature (AS) domain"/>
    <property type="match status" value="1"/>
</dbReference>
<dbReference type="PANTHER" id="PTHR42678:SF34">
    <property type="entry name" value="OS04G0183300 PROTEIN"/>
    <property type="match status" value="1"/>
</dbReference>
<dbReference type="SUPFAM" id="SSF75304">
    <property type="entry name" value="Amidase signature (AS) enzymes"/>
    <property type="match status" value="1"/>
</dbReference>
<feature type="domain" description="Amidase" evidence="1">
    <location>
        <begin position="64"/>
        <end position="509"/>
    </location>
</feature>
<evidence type="ECO:0000259" key="1">
    <source>
        <dbReference type="Pfam" id="PF01425"/>
    </source>
</evidence>
<dbReference type="GO" id="GO:0004040">
    <property type="term" value="F:amidase activity"/>
    <property type="evidence" value="ECO:0007669"/>
    <property type="project" value="UniProtKB-EC"/>
</dbReference>
<evidence type="ECO:0000313" key="3">
    <source>
        <dbReference type="Proteomes" id="UP001139000"/>
    </source>
</evidence>
<dbReference type="RefSeq" id="WP_234656554.1">
    <property type="nucleotide sequence ID" value="NZ_CP094997.1"/>
</dbReference>
<dbReference type="AlphaFoldDB" id="A0A9X1PMG0"/>
<name>A0A9X1PMG0_9BACT</name>
<reference evidence="2" key="1">
    <citation type="submission" date="2021-12" db="EMBL/GenBank/DDBJ databases">
        <title>Novel species in genus Dyadobacter.</title>
        <authorList>
            <person name="Ma C."/>
        </authorList>
    </citation>
    <scope>NUCLEOTIDE SEQUENCE</scope>
    <source>
        <strain evidence="2">LJ419</strain>
    </source>
</reference>
<dbReference type="NCBIfam" id="NF005300">
    <property type="entry name" value="PRK06828.1"/>
    <property type="match status" value="1"/>
</dbReference>
<accession>A0A9X1PMG0</accession>
<evidence type="ECO:0000313" key="2">
    <source>
        <dbReference type="EMBL" id="MCF0063593.1"/>
    </source>
</evidence>
<keyword evidence="3" id="KW-1185">Reference proteome</keyword>
<dbReference type="InterPro" id="IPR023631">
    <property type="entry name" value="Amidase_dom"/>
</dbReference>
<dbReference type="EC" id="3.5.1.4" evidence="2"/>
<dbReference type="Proteomes" id="UP001139000">
    <property type="component" value="Unassembled WGS sequence"/>
</dbReference>